<keyword evidence="3" id="KW-1185">Reference proteome</keyword>
<feature type="region of interest" description="Disordered" evidence="1">
    <location>
        <begin position="87"/>
        <end position="113"/>
    </location>
</feature>
<reference evidence="2 3" key="1">
    <citation type="journal article" date="2024" name="Microbiol. Resour. Announc.">
        <title>Genome annotations for the ascomycete fungi Trichoderma harzianum, Trichoderma aggressivum, and Purpureocillium lilacinum.</title>
        <authorList>
            <person name="Beijen E.P.W."/>
            <person name="Ohm R.A."/>
        </authorList>
    </citation>
    <scope>NUCLEOTIDE SEQUENCE [LARGE SCALE GENOMIC DNA]</scope>
    <source>
        <strain evidence="2 3">CBS 150709</strain>
    </source>
</reference>
<organism evidence="2 3">
    <name type="scientific">Purpureocillium lilacinum</name>
    <name type="common">Paecilomyces lilacinus</name>
    <dbReference type="NCBI Taxonomy" id="33203"/>
    <lineage>
        <taxon>Eukaryota</taxon>
        <taxon>Fungi</taxon>
        <taxon>Dikarya</taxon>
        <taxon>Ascomycota</taxon>
        <taxon>Pezizomycotina</taxon>
        <taxon>Sordariomycetes</taxon>
        <taxon>Hypocreomycetidae</taxon>
        <taxon>Hypocreales</taxon>
        <taxon>Ophiocordycipitaceae</taxon>
        <taxon>Purpureocillium</taxon>
    </lineage>
</organism>
<proteinExistence type="predicted"/>
<gene>
    <name evidence="2" type="ORF">Purlil1_1192</name>
</gene>
<comment type="caution">
    <text evidence="2">The sequence shown here is derived from an EMBL/GenBank/DDBJ whole genome shotgun (WGS) entry which is preliminary data.</text>
</comment>
<evidence type="ECO:0000313" key="2">
    <source>
        <dbReference type="EMBL" id="KAK4094587.1"/>
    </source>
</evidence>
<dbReference type="EMBL" id="JAWRVI010000003">
    <property type="protein sequence ID" value="KAK4094587.1"/>
    <property type="molecule type" value="Genomic_DNA"/>
</dbReference>
<accession>A0ABR0CEP1</accession>
<evidence type="ECO:0000313" key="3">
    <source>
        <dbReference type="Proteomes" id="UP001287286"/>
    </source>
</evidence>
<feature type="region of interest" description="Disordered" evidence="1">
    <location>
        <begin position="198"/>
        <end position="250"/>
    </location>
</feature>
<dbReference type="Proteomes" id="UP001287286">
    <property type="component" value="Unassembled WGS sequence"/>
</dbReference>
<sequence>MTDCVVGLSVHSSRSHHSRALRCVQVVLGVLPPQRARAAQVLQSEDPSAAVAKSRQSRTRLDTTFVFSTFVVMTPTMIQYCRVSLKQGQPGERRRPVSRPGRQGPASHTAAKLSSRRLLARAFVRVHGCSSWRFSQRQGWTIASVRAPEHSTEGPMARRDTPSPLAHLKREWPGNPVYLFPGVEAEKSHWRIRPQLSAVSTSPHRTTDQPVSSVSTESTRLTWGPAFAPERKRRTGHFYASDPEPVHRES</sequence>
<feature type="compositionally biased region" description="Polar residues" evidence="1">
    <location>
        <begin position="198"/>
        <end position="221"/>
    </location>
</feature>
<name>A0ABR0CEP1_PURLI</name>
<evidence type="ECO:0000256" key="1">
    <source>
        <dbReference type="SAM" id="MobiDB-lite"/>
    </source>
</evidence>
<protein>
    <submittedName>
        <fullName evidence="2">Uncharacterized protein</fullName>
    </submittedName>
</protein>